<protein>
    <recommendedName>
        <fullName evidence="5">Major facilitator superfamily (MFS) profile domain-containing protein</fullName>
    </recommendedName>
</protein>
<gene>
    <name evidence="6" type="ORF">PHACADRAFT_106372</name>
</gene>
<dbReference type="OrthoDB" id="2213137at2759"/>
<evidence type="ECO:0000256" key="1">
    <source>
        <dbReference type="ARBA" id="ARBA00004141"/>
    </source>
</evidence>
<dbReference type="GeneID" id="18907398"/>
<dbReference type="InterPro" id="IPR036259">
    <property type="entry name" value="MFS_trans_sf"/>
</dbReference>
<dbReference type="Pfam" id="PF07690">
    <property type="entry name" value="MFS_1"/>
    <property type="match status" value="1"/>
</dbReference>
<feature type="compositionally biased region" description="Polar residues" evidence="3">
    <location>
        <begin position="10"/>
        <end position="21"/>
    </location>
</feature>
<feature type="domain" description="Major facilitator superfamily (MFS) profile" evidence="5">
    <location>
        <begin position="53"/>
        <end position="466"/>
    </location>
</feature>
<evidence type="ECO:0000256" key="3">
    <source>
        <dbReference type="SAM" id="MobiDB-lite"/>
    </source>
</evidence>
<dbReference type="GO" id="GO:0022857">
    <property type="term" value="F:transmembrane transporter activity"/>
    <property type="evidence" value="ECO:0007669"/>
    <property type="project" value="InterPro"/>
</dbReference>
<feature type="transmembrane region" description="Helical" evidence="4">
    <location>
        <begin position="436"/>
        <end position="457"/>
    </location>
</feature>
<organism evidence="6 7">
    <name type="scientific">Phanerochaete carnosa (strain HHB-10118-sp)</name>
    <name type="common">White-rot fungus</name>
    <name type="synonym">Peniophora carnosa</name>
    <dbReference type="NCBI Taxonomy" id="650164"/>
    <lineage>
        <taxon>Eukaryota</taxon>
        <taxon>Fungi</taxon>
        <taxon>Dikarya</taxon>
        <taxon>Basidiomycota</taxon>
        <taxon>Agaricomycotina</taxon>
        <taxon>Agaricomycetes</taxon>
        <taxon>Polyporales</taxon>
        <taxon>Phanerochaetaceae</taxon>
        <taxon>Phanerochaete</taxon>
    </lineage>
</organism>
<keyword evidence="4" id="KW-1133">Transmembrane helix</keyword>
<feature type="transmembrane region" description="Helical" evidence="4">
    <location>
        <begin position="210"/>
        <end position="229"/>
    </location>
</feature>
<evidence type="ECO:0000256" key="4">
    <source>
        <dbReference type="SAM" id="Phobius"/>
    </source>
</evidence>
<dbReference type="KEGG" id="pco:PHACADRAFT_106372"/>
<evidence type="ECO:0000259" key="5">
    <source>
        <dbReference type="PROSITE" id="PS50850"/>
    </source>
</evidence>
<dbReference type="SUPFAM" id="SSF103473">
    <property type="entry name" value="MFS general substrate transporter"/>
    <property type="match status" value="1"/>
</dbReference>
<keyword evidence="4" id="KW-0472">Membrane</keyword>
<dbReference type="PANTHER" id="PTHR11360">
    <property type="entry name" value="MONOCARBOXYLATE TRANSPORTER"/>
    <property type="match status" value="1"/>
</dbReference>
<accession>K5VSJ9</accession>
<sequence length="466" mass="49789">MSDPVELQGIPSSATQASASGVQDPAGGAHLNESSLAPVDRGSGAWSFLAGAFLIEGLVWGFPTAYGVFLVIYLEDPAWASQKHARGLLPLIGPMASGIMYSAAPVTYPLAARFPSHRRKAMWLGVVLIFVSLFGASFAHTISSLLALQGVVYGVGGALLYAPAMYYLSDWFAERRGLALGVIDAGTACGGLLLPLILPPLLNRFGSTKVLRFYSIVCLGILVVVLPFVRGRLPEARVMHGPINPRAVAQHRFFWLKDKTFWVINLANTLQGLAYFVPLLWLPTYASSLRLNSRDSSLSLALLNAASLVGRLGNGTLSDIINPWLIASTTLMLASLSIFVLWGVLSYNFAGVLVYGIAYGCFAGGWTSLWASFVRPIAKDDPTHTTSMLGCLMLFRGIGSILSTPISTALQTNFQSGFGDEPIGTGGAYKGSYEKVILYAGTCFAAAALIVTTGWIMSGTFSIRRQ</sequence>
<proteinExistence type="inferred from homology"/>
<dbReference type="InterPro" id="IPR050327">
    <property type="entry name" value="Proton-linked_MCT"/>
</dbReference>
<feature type="transmembrane region" description="Helical" evidence="4">
    <location>
        <begin position="121"/>
        <end position="140"/>
    </location>
</feature>
<dbReference type="PROSITE" id="PS50850">
    <property type="entry name" value="MFS"/>
    <property type="match status" value="1"/>
</dbReference>
<comment type="subcellular location">
    <subcellularLocation>
        <location evidence="1">Membrane</location>
        <topology evidence="1">Multi-pass membrane protein</topology>
    </subcellularLocation>
</comment>
<reference evidence="6 7" key="1">
    <citation type="journal article" date="2012" name="BMC Genomics">
        <title>Comparative genomics of the white-rot fungi, Phanerochaete carnosa and P. chrysosporium, to elucidate the genetic basis of the distinct wood types they colonize.</title>
        <authorList>
            <person name="Suzuki H."/>
            <person name="MacDonald J."/>
            <person name="Syed K."/>
            <person name="Salamov A."/>
            <person name="Hori C."/>
            <person name="Aerts A."/>
            <person name="Henrissat B."/>
            <person name="Wiebenga A."/>
            <person name="vanKuyk P.A."/>
            <person name="Barry K."/>
            <person name="Lindquist E."/>
            <person name="LaButti K."/>
            <person name="Lapidus A."/>
            <person name="Lucas S."/>
            <person name="Coutinho P."/>
            <person name="Gong Y."/>
            <person name="Samejima M."/>
            <person name="Mahadevan R."/>
            <person name="Abou-Zaid M."/>
            <person name="de Vries R.P."/>
            <person name="Igarashi K."/>
            <person name="Yadav J.S."/>
            <person name="Grigoriev I.V."/>
            <person name="Master E.R."/>
        </authorList>
    </citation>
    <scope>NUCLEOTIDE SEQUENCE [LARGE SCALE GENOMIC DNA]</scope>
    <source>
        <strain evidence="6 7">HHB-10118-sp</strain>
    </source>
</reference>
<feature type="transmembrane region" description="Helical" evidence="4">
    <location>
        <begin position="45"/>
        <end position="74"/>
    </location>
</feature>
<dbReference type="HOGENOM" id="CLU_001265_1_2_1"/>
<dbReference type="InterPro" id="IPR011701">
    <property type="entry name" value="MFS"/>
</dbReference>
<keyword evidence="4" id="KW-0812">Transmembrane</keyword>
<dbReference type="Gene3D" id="1.20.1250.20">
    <property type="entry name" value="MFS general substrate transporter like domains"/>
    <property type="match status" value="2"/>
</dbReference>
<feature type="transmembrane region" description="Helical" evidence="4">
    <location>
        <begin position="178"/>
        <end position="198"/>
    </location>
</feature>
<dbReference type="AlphaFoldDB" id="K5VSJ9"/>
<dbReference type="InterPro" id="IPR020846">
    <property type="entry name" value="MFS_dom"/>
</dbReference>
<feature type="transmembrane region" description="Helical" evidence="4">
    <location>
        <begin position="261"/>
        <end position="284"/>
    </location>
</feature>
<dbReference type="PANTHER" id="PTHR11360:SF287">
    <property type="entry name" value="MFS MONOCARBOXYLATE TRANSPORTER"/>
    <property type="match status" value="1"/>
</dbReference>
<dbReference type="InParanoid" id="K5VSJ9"/>
<dbReference type="RefSeq" id="XP_007401611.1">
    <property type="nucleotide sequence ID" value="XM_007401549.1"/>
</dbReference>
<feature type="transmembrane region" description="Helical" evidence="4">
    <location>
        <begin position="146"/>
        <end position="166"/>
    </location>
</feature>
<feature type="transmembrane region" description="Helical" evidence="4">
    <location>
        <begin position="353"/>
        <end position="374"/>
    </location>
</feature>
<name>K5VSJ9_PHACS</name>
<evidence type="ECO:0000313" key="6">
    <source>
        <dbReference type="EMBL" id="EKM49544.1"/>
    </source>
</evidence>
<dbReference type="EMBL" id="JH930480">
    <property type="protein sequence ID" value="EKM49544.1"/>
    <property type="molecule type" value="Genomic_DNA"/>
</dbReference>
<comment type="similarity">
    <text evidence="2">Belongs to the major facilitator superfamily. Monocarboxylate porter (TC 2.A.1.13) family.</text>
</comment>
<feature type="transmembrane region" description="Helical" evidence="4">
    <location>
        <begin position="325"/>
        <end position="347"/>
    </location>
</feature>
<feature type="region of interest" description="Disordered" evidence="3">
    <location>
        <begin position="1"/>
        <end position="27"/>
    </location>
</feature>
<dbReference type="Proteomes" id="UP000008370">
    <property type="component" value="Unassembled WGS sequence"/>
</dbReference>
<evidence type="ECO:0000256" key="2">
    <source>
        <dbReference type="ARBA" id="ARBA00006727"/>
    </source>
</evidence>
<dbReference type="GO" id="GO:0016020">
    <property type="term" value="C:membrane"/>
    <property type="evidence" value="ECO:0007669"/>
    <property type="project" value="UniProtKB-SubCell"/>
</dbReference>
<evidence type="ECO:0000313" key="7">
    <source>
        <dbReference type="Proteomes" id="UP000008370"/>
    </source>
</evidence>
<keyword evidence="7" id="KW-1185">Reference proteome</keyword>